<evidence type="ECO:0000256" key="7">
    <source>
        <dbReference type="ARBA" id="ARBA00022679"/>
    </source>
</evidence>
<sequence length="879" mass="97751">MGSGRCGVIHGSQTTSSGFAWGEDALYFCPVRAFRRFTVHPVLPERISKLEALAKNLRWSWHQETRDLFRAIDPSLWEETGEDPLKLLSAVDAERVQQLSNDKVFARNVELLHDDLTNYLSADLWFQRYAAEHGDAPQGIGYFSAEFGVTQVLPQYSGGLGILAGDHLKAASDLGLPLIGVGLLYRYGYFRQSLNAAGWQQERYPILSSTEMPVARLVDEAGDPQEISVEVYGRQVNVSIWVASVGRIPLLMLDTDRDDNDPESRNITDRLYGGGTEHRLAQEVVLGIGGVRALRRYCEITGHACPDVYHCNEGHAGFLNFERIREYRSQGHDLPTAIELTRAGTVFTTHTPVPAGIDRFDKGLIERQFASFDPGLPLDAIMSFGSETYPGGDPGRYNMAVLGLRLGQRANGVSKLHGEVSRDMFNGLWPDFDATEVPIGSVTNGVHHRTWIHPELLEILKAHTDDSSTVIDGYDWSAIQRVDDDTLWGLKRQLRSSMIQMARGRLAEACRTRGIPADWTRDALDPRVLTLGFARRGASYKRLTLMLKDPERLKALLNHPTTPIQIVIAGKAHPADNIGKSLIQEMVQFSDQEDVRGRLVFLPDYDMSLARPLYPGCDVWVNNPLRPYEACGTSGMKAALNGAANLSIRDGWWDELYAPEFGWEIPSAEGITDQAERDAAEAEFLYSIIENEIIPRFYTLDANGNPAQWLQMMRDCISELGPEILASRMVRDYVTEYYTPAASSLHALDDHTAAGDLASWKERVRRDWHSLQVVGLDVGVTGQLETGTVLRPTVDVRLGQLRAEDVSVQLIFGDVDNEDQLHDIRKYPTTPVSEADGVTRFVAEVPTRYAGQIGCLARVVPSHPLLSSDAEMGLAAVIR</sequence>
<comment type="catalytic activity">
    <reaction evidence="1">
        <text>[(1-&gt;4)-alpha-D-glucosyl](n) + phosphate = [(1-&gt;4)-alpha-D-glucosyl](n-1) + alpha-D-glucose 1-phosphate</text>
        <dbReference type="Rhea" id="RHEA:41732"/>
        <dbReference type="Rhea" id="RHEA-COMP:9584"/>
        <dbReference type="Rhea" id="RHEA-COMP:9586"/>
        <dbReference type="ChEBI" id="CHEBI:15444"/>
        <dbReference type="ChEBI" id="CHEBI:43474"/>
        <dbReference type="ChEBI" id="CHEBI:58601"/>
        <dbReference type="EC" id="2.4.1.1"/>
    </reaction>
</comment>
<dbReference type="InterPro" id="IPR024517">
    <property type="entry name" value="Glycogen_phosphorylase_DUF3417"/>
</dbReference>
<evidence type="ECO:0000256" key="1">
    <source>
        <dbReference type="ARBA" id="ARBA00001275"/>
    </source>
</evidence>
<feature type="modified residue" description="N6-(pyridoxal phosphate)lysine" evidence="11">
    <location>
        <position position="637"/>
    </location>
</feature>
<evidence type="ECO:0000256" key="9">
    <source>
        <dbReference type="ARBA" id="ARBA00023277"/>
    </source>
</evidence>
<keyword evidence="9" id="KW-0119">Carbohydrate metabolism</keyword>
<dbReference type="GO" id="GO:0030170">
    <property type="term" value="F:pyridoxal phosphate binding"/>
    <property type="evidence" value="ECO:0007669"/>
    <property type="project" value="InterPro"/>
</dbReference>
<dbReference type="SUPFAM" id="SSF53756">
    <property type="entry name" value="UDP-Glycosyltransferase/glycogen phosphorylase"/>
    <property type="match status" value="1"/>
</dbReference>
<evidence type="ECO:0000256" key="10">
    <source>
        <dbReference type="ARBA" id="ARBA00025174"/>
    </source>
</evidence>
<dbReference type="NCBIfam" id="TIGR02094">
    <property type="entry name" value="more_P_ylases"/>
    <property type="match status" value="1"/>
</dbReference>
<evidence type="ECO:0000256" key="6">
    <source>
        <dbReference type="ARBA" id="ARBA00022676"/>
    </source>
</evidence>
<evidence type="ECO:0000259" key="12">
    <source>
        <dbReference type="Pfam" id="PF11897"/>
    </source>
</evidence>
<dbReference type="PANTHER" id="PTHR42655">
    <property type="entry name" value="GLYCOGEN PHOSPHORYLASE"/>
    <property type="match status" value="1"/>
</dbReference>
<evidence type="ECO:0000256" key="2">
    <source>
        <dbReference type="ARBA" id="ARBA00001933"/>
    </source>
</evidence>
<keyword evidence="5" id="KW-0021">Allosteric enzyme</keyword>
<dbReference type="PANTHER" id="PTHR42655:SF1">
    <property type="entry name" value="GLYCOGEN PHOSPHORYLASE"/>
    <property type="match status" value="1"/>
</dbReference>
<comment type="caution">
    <text evidence="13">The sequence shown here is derived from an EMBL/GenBank/DDBJ whole genome shotgun (WGS) entry which is preliminary data.</text>
</comment>
<evidence type="ECO:0000313" key="13">
    <source>
        <dbReference type="EMBL" id="RRD07273.1"/>
    </source>
</evidence>
<evidence type="ECO:0000313" key="14">
    <source>
        <dbReference type="Proteomes" id="UP000280819"/>
    </source>
</evidence>
<dbReference type="OrthoDB" id="9760804at2"/>
<evidence type="ECO:0000256" key="8">
    <source>
        <dbReference type="ARBA" id="ARBA00022898"/>
    </source>
</evidence>
<dbReference type="Proteomes" id="UP000280819">
    <property type="component" value="Unassembled WGS sequence"/>
</dbReference>
<feature type="domain" description="DUF3417" evidence="12">
    <location>
        <begin position="43"/>
        <end position="153"/>
    </location>
</feature>
<dbReference type="EC" id="2.4.1.1" evidence="4"/>
<organism evidence="13 14">
    <name type="scientific">Arachnia propionica</name>
    <dbReference type="NCBI Taxonomy" id="1750"/>
    <lineage>
        <taxon>Bacteria</taxon>
        <taxon>Bacillati</taxon>
        <taxon>Actinomycetota</taxon>
        <taxon>Actinomycetes</taxon>
        <taxon>Propionibacteriales</taxon>
        <taxon>Propionibacteriaceae</taxon>
        <taxon>Arachnia</taxon>
    </lineage>
</organism>
<dbReference type="InterPro" id="IPR000811">
    <property type="entry name" value="Glyco_trans_35"/>
</dbReference>
<comment type="function">
    <text evidence="10">Phosphorylase is an important allosteric enzyme in carbohydrate metabolism. Enzymes from different sources differ in their regulatory mechanisms and in their natural substrates. However, all known phosphorylases share catalytic and structural properties.</text>
</comment>
<dbReference type="Pfam" id="PF11897">
    <property type="entry name" value="DUF3417"/>
    <property type="match status" value="1"/>
</dbReference>
<dbReference type="EMBL" id="RQZG01000001">
    <property type="protein sequence ID" value="RRD07273.1"/>
    <property type="molecule type" value="Genomic_DNA"/>
</dbReference>
<dbReference type="PIRSF" id="PIRSF000460">
    <property type="entry name" value="Pprylas_GlgP"/>
    <property type="match status" value="1"/>
</dbReference>
<keyword evidence="7" id="KW-0808">Transferase</keyword>
<dbReference type="InterPro" id="IPR011834">
    <property type="entry name" value="Agluc_phsphrylas"/>
</dbReference>
<protein>
    <recommendedName>
        <fullName evidence="4">glycogen phosphorylase</fullName>
        <ecNumber evidence="4">2.4.1.1</ecNumber>
    </recommendedName>
</protein>
<keyword evidence="6" id="KW-0328">Glycosyltransferase</keyword>
<evidence type="ECO:0000256" key="3">
    <source>
        <dbReference type="ARBA" id="ARBA00006047"/>
    </source>
</evidence>
<dbReference type="InterPro" id="IPR035090">
    <property type="entry name" value="Pyridoxal_P_attach_site"/>
</dbReference>
<dbReference type="GO" id="GO:0005975">
    <property type="term" value="P:carbohydrate metabolic process"/>
    <property type="evidence" value="ECO:0007669"/>
    <property type="project" value="InterPro"/>
</dbReference>
<dbReference type="PROSITE" id="PS00102">
    <property type="entry name" value="PHOSPHORYLASE"/>
    <property type="match status" value="1"/>
</dbReference>
<evidence type="ECO:0000256" key="4">
    <source>
        <dbReference type="ARBA" id="ARBA00012591"/>
    </source>
</evidence>
<proteinExistence type="inferred from homology"/>
<comment type="similarity">
    <text evidence="3">Belongs to the glycogen phosphorylase family.</text>
</comment>
<dbReference type="Gene3D" id="3.40.50.2000">
    <property type="entry name" value="Glycogen Phosphorylase B"/>
    <property type="match status" value="3"/>
</dbReference>
<dbReference type="InterPro" id="IPR052182">
    <property type="entry name" value="Glycogen/Maltodextrin_Phosph"/>
</dbReference>
<dbReference type="GO" id="GO:0008184">
    <property type="term" value="F:glycogen phosphorylase activity"/>
    <property type="evidence" value="ECO:0007669"/>
    <property type="project" value="InterPro"/>
</dbReference>
<evidence type="ECO:0000256" key="5">
    <source>
        <dbReference type="ARBA" id="ARBA00022533"/>
    </source>
</evidence>
<keyword evidence="8 11" id="KW-0663">Pyridoxal phosphate</keyword>
<reference evidence="13 14" key="1">
    <citation type="submission" date="2018-11" db="EMBL/GenBank/DDBJ databases">
        <title>Genomes From Bacteria Associated with the Canine Oral Cavity: a Test Case for Automated Genome-Based Taxonomic Assignment.</title>
        <authorList>
            <person name="Coil D.A."/>
            <person name="Jospin G."/>
            <person name="Darling A.E."/>
            <person name="Wallis C."/>
            <person name="Davis I.J."/>
            <person name="Harris S."/>
            <person name="Eisen J.A."/>
            <person name="Holcombe L.J."/>
            <person name="O'Flynn C."/>
        </authorList>
    </citation>
    <scope>NUCLEOTIDE SEQUENCE [LARGE SCALE GENOMIC DNA]</scope>
    <source>
        <strain evidence="13 14">OH887_COT-365</strain>
    </source>
</reference>
<gene>
    <name evidence="13" type="primary">glgP</name>
    <name evidence="13" type="ORF">EII34_01965</name>
</gene>
<name>A0A3P1TFF2_9ACTN</name>
<accession>A0A3P1TFF2</accession>
<comment type="cofactor">
    <cofactor evidence="2">
        <name>pyridoxal 5'-phosphate</name>
        <dbReference type="ChEBI" id="CHEBI:597326"/>
    </cofactor>
</comment>
<dbReference type="AlphaFoldDB" id="A0A3P1TFF2"/>
<dbReference type="Pfam" id="PF00343">
    <property type="entry name" value="Phosphorylase"/>
    <property type="match status" value="1"/>
</dbReference>
<evidence type="ECO:0000256" key="11">
    <source>
        <dbReference type="PIRSR" id="PIRSR000460-1"/>
    </source>
</evidence>